<keyword evidence="5 8" id="KW-0067">ATP-binding</keyword>
<feature type="binding site" evidence="8">
    <location>
        <position position="35"/>
    </location>
    <ligand>
        <name>Mg(2+)</name>
        <dbReference type="ChEBI" id="CHEBI:18420"/>
    </ligand>
</feature>
<keyword evidence="6 8" id="KW-0460">Magnesium</keyword>
<proteinExistence type="inferred from homology"/>
<dbReference type="InterPro" id="IPR022926">
    <property type="entry name" value="NH(3)-dep_NAD(+)_synth"/>
</dbReference>
<evidence type="ECO:0000313" key="12">
    <source>
        <dbReference type="EMBL" id="KYH32239.1"/>
    </source>
</evidence>
<evidence type="ECO:0000313" key="13">
    <source>
        <dbReference type="Proteomes" id="UP000075670"/>
    </source>
</evidence>
<dbReference type="Pfam" id="PF02540">
    <property type="entry name" value="NAD_synthase"/>
    <property type="match status" value="1"/>
</dbReference>
<dbReference type="PANTHER" id="PTHR23090:SF9">
    <property type="entry name" value="GLUTAMINE-DEPENDENT NAD(+) SYNTHETASE"/>
    <property type="match status" value="1"/>
</dbReference>
<evidence type="ECO:0000256" key="2">
    <source>
        <dbReference type="ARBA" id="ARBA00022598"/>
    </source>
</evidence>
<keyword evidence="7 8" id="KW-0520">NAD</keyword>
<evidence type="ECO:0000256" key="10">
    <source>
        <dbReference type="RuleBase" id="RU003812"/>
    </source>
</evidence>
<keyword evidence="3 8" id="KW-0479">Metal-binding</keyword>
<evidence type="ECO:0000256" key="8">
    <source>
        <dbReference type="HAMAP-Rule" id="MF_00193"/>
    </source>
</evidence>
<dbReference type="PANTHER" id="PTHR23090">
    <property type="entry name" value="NH 3 /GLUTAMINE-DEPENDENT NAD + SYNTHETASE"/>
    <property type="match status" value="1"/>
</dbReference>
<evidence type="ECO:0000256" key="6">
    <source>
        <dbReference type="ARBA" id="ARBA00022842"/>
    </source>
</evidence>
<feature type="binding site" evidence="8">
    <location>
        <position position="140"/>
    </location>
    <ligand>
        <name>Mg(2+)</name>
        <dbReference type="ChEBI" id="CHEBI:18420"/>
    </ligand>
</feature>
<evidence type="ECO:0000256" key="1">
    <source>
        <dbReference type="ARBA" id="ARBA00005859"/>
    </source>
</evidence>
<feature type="domain" description="NAD/GMP synthase" evidence="11">
    <location>
        <begin position="7"/>
        <end position="237"/>
    </location>
</feature>
<comment type="function">
    <text evidence="8">Catalyzes the ATP-dependent amidation of deamido-NAD to form NAD. Uses ammonia as a nitrogen source.</text>
</comment>
<comment type="caution">
    <text evidence="12">The sequence shown here is derived from an EMBL/GenBank/DDBJ whole genome shotgun (WGS) entry which is preliminary data.</text>
</comment>
<dbReference type="UniPathway" id="UPA00253">
    <property type="reaction ID" value="UER00333"/>
</dbReference>
<dbReference type="NCBIfam" id="TIGR00552">
    <property type="entry name" value="nadE"/>
    <property type="match status" value="1"/>
</dbReference>
<evidence type="ECO:0000259" key="11">
    <source>
        <dbReference type="Pfam" id="PF02540"/>
    </source>
</evidence>
<dbReference type="GO" id="GO:0005737">
    <property type="term" value="C:cytoplasm"/>
    <property type="evidence" value="ECO:0007669"/>
    <property type="project" value="InterPro"/>
</dbReference>
<dbReference type="GO" id="GO:0005524">
    <property type="term" value="F:ATP binding"/>
    <property type="evidence" value="ECO:0007669"/>
    <property type="project" value="UniProtKB-UniRule"/>
</dbReference>
<evidence type="ECO:0000256" key="7">
    <source>
        <dbReference type="ARBA" id="ARBA00023027"/>
    </source>
</evidence>
<evidence type="ECO:0000256" key="4">
    <source>
        <dbReference type="ARBA" id="ARBA00022741"/>
    </source>
</evidence>
<sequence length="242" mass="26225">MDAAKMVTELVAWLQEEVHRAGARGAVVGLSGGIDSAVVAALCRRAFPDNCLGLIMPCHSDPADAEDARLVARHLDLPVAEVVLDGVYDQLVLLLTGKPYAAGRRSLALANLKPRLRMVTLYFHANERNYLVVGTGNRSELAVGYFTKYGDGGVDLLPLANLVKSQVRELARYLRLPERIITKAPSAGLWAGQTDEGEMGLTYEVLDHYLLTGEAPPAAKEKIEAMAACSAHKRRLPLVPPF</sequence>
<dbReference type="InterPro" id="IPR022310">
    <property type="entry name" value="NAD/GMP_synthase"/>
</dbReference>
<protein>
    <recommendedName>
        <fullName evidence="8 10">NH(3)-dependent NAD(+) synthetase</fullName>
        <ecNumber evidence="8 10">6.3.1.5</ecNumber>
    </recommendedName>
</protein>
<comment type="pathway">
    <text evidence="8">Cofactor biosynthesis; NAD(+) biosynthesis; NAD(+) from deamido-NAD(+) (ammonia route): step 1/1.</text>
</comment>
<dbReference type="HAMAP" id="MF_00193">
    <property type="entry name" value="NadE_ammonia_dep"/>
    <property type="match status" value="1"/>
</dbReference>
<gene>
    <name evidence="12" type="primary">nadE_2</name>
    <name evidence="8" type="synonym">nadE</name>
    <name evidence="12" type="ORF">MOMUL_14590</name>
</gene>
<feature type="binding site" description="in other chain" evidence="8">
    <location>
        <begin position="232"/>
        <end position="233"/>
    </location>
    <ligand>
        <name>deamido-NAD(+)</name>
        <dbReference type="ChEBI" id="CHEBI:58437"/>
        <note>ligand shared between two neighboring subunits</note>
    </ligand>
</feature>
<feature type="binding site" evidence="8">
    <location>
        <position position="164"/>
    </location>
    <ligand>
        <name>ATP</name>
        <dbReference type="ChEBI" id="CHEBI:30616"/>
    </ligand>
</feature>
<dbReference type="OrthoDB" id="9803818at2"/>
<dbReference type="EMBL" id="LTBC01000004">
    <property type="protein sequence ID" value="KYH32239.1"/>
    <property type="molecule type" value="Genomic_DNA"/>
</dbReference>
<dbReference type="EC" id="6.3.1.5" evidence="8 10"/>
<reference evidence="12 13" key="1">
    <citation type="submission" date="2016-02" db="EMBL/GenBank/DDBJ databases">
        <title>Genome sequence of Moorella mulderi DSM 14980.</title>
        <authorList>
            <person name="Poehlein A."/>
            <person name="Daniel R."/>
        </authorList>
    </citation>
    <scope>NUCLEOTIDE SEQUENCE [LARGE SCALE GENOMIC DNA]</scope>
    <source>
        <strain evidence="12 13">DSM 14980</strain>
    </source>
</reference>
<feature type="binding site" evidence="8">
    <location>
        <position position="186"/>
    </location>
    <ligand>
        <name>ATP</name>
        <dbReference type="ChEBI" id="CHEBI:30616"/>
    </ligand>
</feature>
<comment type="subunit">
    <text evidence="8">Homodimer.</text>
</comment>
<dbReference type="AlphaFoldDB" id="A0A151AX47"/>
<comment type="similarity">
    <text evidence="1 8 9">Belongs to the NAD synthetase family.</text>
</comment>
<dbReference type="GO" id="GO:0004359">
    <property type="term" value="F:glutaminase activity"/>
    <property type="evidence" value="ECO:0007669"/>
    <property type="project" value="InterPro"/>
</dbReference>
<organism evidence="12 13">
    <name type="scientific">Moorella mulderi DSM 14980</name>
    <dbReference type="NCBI Taxonomy" id="1122241"/>
    <lineage>
        <taxon>Bacteria</taxon>
        <taxon>Bacillati</taxon>
        <taxon>Bacillota</taxon>
        <taxon>Clostridia</taxon>
        <taxon>Neomoorellales</taxon>
        <taxon>Neomoorellaceae</taxon>
        <taxon>Neomoorella</taxon>
    </lineage>
</organism>
<feature type="binding site" description="in other chain" evidence="8">
    <location>
        <position position="148"/>
    </location>
    <ligand>
        <name>deamido-NAD(+)</name>
        <dbReference type="ChEBI" id="CHEBI:58437"/>
        <note>ligand shared between two neighboring subunits</note>
    </ligand>
</feature>
<feature type="binding site" evidence="8">
    <location>
        <position position="135"/>
    </location>
    <ligand>
        <name>ATP</name>
        <dbReference type="ChEBI" id="CHEBI:30616"/>
    </ligand>
</feature>
<feature type="binding site" description="in other chain" evidence="8">
    <location>
        <position position="115"/>
    </location>
    <ligand>
        <name>deamido-NAD(+)</name>
        <dbReference type="ChEBI" id="CHEBI:58437"/>
        <note>ligand shared between two neighboring subunits</note>
    </ligand>
</feature>
<accession>A0A151AX47</accession>
<dbReference type="GO" id="GO:0009435">
    <property type="term" value="P:NAD+ biosynthetic process"/>
    <property type="evidence" value="ECO:0007669"/>
    <property type="project" value="UniProtKB-UniRule"/>
</dbReference>
<keyword evidence="13" id="KW-1185">Reference proteome</keyword>
<comment type="catalytic activity">
    <reaction evidence="8 10">
        <text>deamido-NAD(+) + NH4(+) + ATP = AMP + diphosphate + NAD(+) + H(+)</text>
        <dbReference type="Rhea" id="RHEA:21188"/>
        <dbReference type="ChEBI" id="CHEBI:15378"/>
        <dbReference type="ChEBI" id="CHEBI:28938"/>
        <dbReference type="ChEBI" id="CHEBI:30616"/>
        <dbReference type="ChEBI" id="CHEBI:33019"/>
        <dbReference type="ChEBI" id="CHEBI:57540"/>
        <dbReference type="ChEBI" id="CHEBI:58437"/>
        <dbReference type="ChEBI" id="CHEBI:456215"/>
        <dbReference type="EC" id="6.3.1.5"/>
    </reaction>
</comment>
<feature type="binding site" evidence="8">
    <location>
        <position position="155"/>
    </location>
    <ligand>
        <name>deamido-NAD(+)</name>
        <dbReference type="ChEBI" id="CHEBI:58437"/>
        <note>ligand shared between two neighboring subunits</note>
    </ligand>
</feature>
<dbReference type="InterPro" id="IPR003694">
    <property type="entry name" value="NAD_synthase"/>
</dbReference>
<evidence type="ECO:0000256" key="3">
    <source>
        <dbReference type="ARBA" id="ARBA00022723"/>
    </source>
</evidence>
<keyword evidence="4 8" id="KW-0547">Nucleotide-binding</keyword>
<dbReference type="PATRIC" id="fig|1122241.3.peg.1536"/>
<dbReference type="SUPFAM" id="SSF52402">
    <property type="entry name" value="Adenine nucleotide alpha hydrolases-like"/>
    <property type="match status" value="1"/>
</dbReference>
<dbReference type="InterPro" id="IPR014729">
    <property type="entry name" value="Rossmann-like_a/b/a_fold"/>
</dbReference>
<dbReference type="CDD" id="cd00553">
    <property type="entry name" value="NAD_synthase"/>
    <property type="match status" value="1"/>
</dbReference>
<dbReference type="GO" id="GO:0003952">
    <property type="term" value="F:NAD+ synthase (glutamine-hydrolyzing) activity"/>
    <property type="evidence" value="ECO:0007669"/>
    <property type="project" value="InterPro"/>
</dbReference>
<evidence type="ECO:0000256" key="5">
    <source>
        <dbReference type="ARBA" id="ARBA00022840"/>
    </source>
</evidence>
<dbReference type="GO" id="GO:0008795">
    <property type="term" value="F:NAD+ synthase activity"/>
    <property type="evidence" value="ECO:0007669"/>
    <property type="project" value="UniProtKB-UniRule"/>
</dbReference>
<feature type="binding site" evidence="8">
    <location>
        <begin position="29"/>
        <end position="36"/>
    </location>
    <ligand>
        <name>ATP</name>
        <dbReference type="ChEBI" id="CHEBI:30616"/>
    </ligand>
</feature>
<evidence type="ECO:0000256" key="9">
    <source>
        <dbReference type="RuleBase" id="RU003811"/>
    </source>
</evidence>
<dbReference type="Gene3D" id="3.40.50.620">
    <property type="entry name" value="HUPs"/>
    <property type="match status" value="1"/>
</dbReference>
<dbReference type="Proteomes" id="UP000075670">
    <property type="component" value="Unassembled WGS sequence"/>
</dbReference>
<keyword evidence="2 8" id="KW-0436">Ligase</keyword>
<dbReference type="GO" id="GO:0046872">
    <property type="term" value="F:metal ion binding"/>
    <property type="evidence" value="ECO:0007669"/>
    <property type="project" value="UniProtKB-KW"/>
</dbReference>
<name>A0A151AX47_9FIRM</name>
<dbReference type="RefSeq" id="WP_062283403.1">
    <property type="nucleotide sequence ID" value="NZ_LTBC01000004.1"/>
</dbReference>